<dbReference type="InterPro" id="IPR008918">
    <property type="entry name" value="HhH2"/>
</dbReference>
<accession>A0ABY8EQA5</accession>
<feature type="domain" description="XPG N-terminal" evidence="13">
    <location>
        <begin position="1"/>
        <end position="108"/>
    </location>
</feature>
<dbReference type="PROSITE" id="PS00841">
    <property type="entry name" value="XPG_1"/>
    <property type="match status" value="1"/>
</dbReference>
<evidence type="ECO:0000259" key="12">
    <source>
        <dbReference type="SMART" id="SM00484"/>
    </source>
</evidence>
<evidence type="ECO:0000259" key="13">
    <source>
        <dbReference type="SMART" id="SM00485"/>
    </source>
</evidence>
<keyword evidence="9 10" id="KW-0234">DNA repair</keyword>
<feature type="compositionally biased region" description="Basic and acidic residues" evidence="11">
    <location>
        <begin position="390"/>
        <end position="404"/>
    </location>
</feature>
<keyword evidence="1 10" id="KW-0235">DNA replication</keyword>
<evidence type="ECO:0000256" key="1">
    <source>
        <dbReference type="ARBA" id="ARBA00022705"/>
    </source>
</evidence>
<dbReference type="EC" id="3.1.-.-" evidence="10"/>
<keyword evidence="4 10" id="KW-0255">Endonuclease</keyword>
<dbReference type="SMART" id="SM00485">
    <property type="entry name" value="XPGN"/>
    <property type="match status" value="1"/>
</dbReference>
<dbReference type="SMART" id="SM00279">
    <property type="entry name" value="HhH2"/>
    <property type="match status" value="1"/>
</dbReference>
<keyword evidence="2 10" id="KW-0540">Nuclease</keyword>
<dbReference type="InterPro" id="IPR019974">
    <property type="entry name" value="XPG_CS"/>
</dbReference>
<organism evidence="14 15">
    <name type="scientific">Malassezia furfur</name>
    <name type="common">Pityriasis versicolor infection agent</name>
    <name type="synonym">Pityrosporum furfur</name>
    <dbReference type="NCBI Taxonomy" id="55194"/>
    <lineage>
        <taxon>Eukaryota</taxon>
        <taxon>Fungi</taxon>
        <taxon>Dikarya</taxon>
        <taxon>Basidiomycota</taxon>
        <taxon>Ustilaginomycotina</taxon>
        <taxon>Malasseziomycetes</taxon>
        <taxon>Malasseziales</taxon>
        <taxon>Malasseziaceae</taxon>
        <taxon>Malassezia</taxon>
    </lineage>
</organism>
<dbReference type="InterPro" id="IPR029060">
    <property type="entry name" value="PIN-like_dom_sf"/>
</dbReference>
<proteinExistence type="inferred from homology"/>
<comment type="subcellular location">
    <subcellularLocation>
        <location evidence="10">Nucleus</location>
        <location evidence="10">Nucleolus</location>
    </subcellularLocation>
    <subcellularLocation>
        <location evidence="10">Nucleus</location>
        <location evidence="10">Nucleoplasm</location>
    </subcellularLocation>
    <subcellularLocation>
        <location evidence="10">Mitochondrion</location>
    </subcellularLocation>
    <text evidence="10">Resides mostly in the nucleoli and relocalizes to the nucleoplasm upon DNA damage.</text>
</comment>
<dbReference type="CDD" id="cd09907">
    <property type="entry name" value="H3TH_FEN1-Euk"/>
    <property type="match status" value="1"/>
</dbReference>
<evidence type="ECO:0000256" key="5">
    <source>
        <dbReference type="ARBA" id="ARBA00022763"/>
    </source>
</evidence>
<feature type="domain" description="XPG-I" evidence="12">
    <location>
        <begin position="147"/>
        <end position="219"/>
    </location>
</feature>
<evidence type="ECO:0000256" key="9">
    <source>
        <dbReference type="ARBA" id="ARBA00023204"/>
    </source>
</evidence>
<dbReference type="SUPFAM" id="SSF47807">
    <property type="entry name" value="5' to 3' exonuclease, C-terminal subdomain"/>
    <property type="match status" value="1"/>
</dbReference>
<evidence type="ECO:0000256" key="8">
    <source>
        <dbReference type="ARBA" id="ARBA00022842"/>
    </source>
</evidence>
<keyword evidence="3 10" id="KW-0479">Metal-binding</keyword>
<dbReference type="InterPro" id="IPR006086">
    <property type="entry name" value="XPG-I_dom"/>
</dbReference>
<keyword evidence="5 10" id="KW-0227">DNA damage</keyword>
<keyword evidence="10" id="KW-0597">Phosphoprotein</keyword>
<evidence type="ECO:0000256" key="11">
    <source>
        <dbReference type="SAM" id="MobiDB-lite"/>
    </source>
</evidence>
<evidence type="ECO:0000256" key="4">
    <source>
        <dbReference type="ARBA" id="ARBA00022759"/>
    </source>
</evidence>
<evidence type="ECO:0000256" key="2">
    <source>
        <dbReference type="ARBA" id="ARBA00022722"/>
    </source>
</evidence>
<dbReference type="PANTHER" id="PTHR11081:SF9">
    <property type="entry name" value="FLAP ENDONUCLEASE 1"/>
    <property type="match status" value="1"/>
</dbReference>
<keyword evidence="10" id="KW-0496">Mitochondrion</keyword>
<evidence type="ECO:0000313" key="15">
    <source>
        <dbReference type="Proteomes" id="UP000818624"/>
    </source>
</evidence>
<reference evidence="14 15" key="1">
    <citation type="journal article" date="2020" name="Elife">
        <title>Loss of centromere function drives karyotype evolution in closely related Malassezia species.</title>
        <authorList>
            <person name="Sankaranarayanan S.R."/>
            <person name="Ianiri G."/>
            <person name="Coelho M.A."/>
            <person name="Reza M.H."/>
            <person name="Thimmappa B.C."/>
            <person name="Ganguly P."/>
            <person name="Vadnala R.N."/>
            <person name="Sun S."/>
            <person name="Siddharthan R."/>
            <person name="Tellgren-Roth C."/>
            <person name="Dawson T.L."/>
            <person name="Heitman J."/>
            <person name="Sanyal K."/>
        </authorList>
    </citation>
    <scope>NUCLEOTIDE SEQUENCE [LARGE SCALE GENOMIC DNA]</scope>
    <source>
        <strain evidence="14">CBS14141</strain>
    </source>
</reference>
<dbReference type="SUPFAM" id="SSF88723">
    <property type="entry name" value="PIN domain-like"/>
    <property type="match status" value="1"/>
</dbReference>
<gene>
    <name evidence="14" type="primary">FEN1</name>
    <name evidence="14" type="ORF">GLX27_001185</name>
</gene>
<dbReference type="Pfam" id="PF00867">
    <property type="entry name" value="XPG_I"/>
    <property type="match status" value="1"/>
</dbReference>
<comment type="cofactor">
    <cofactor evidence="10">
        <name>Mg(2+)</name>
        <dbReference type="ChEBI" id="CHEBI:18420"/>
    </cofactor>
    <text evidence="10">Binds 2 magnesium ions per subunit. They probably participate in the reaction catalyzed by the enzyme. May bind an additional third magnesium ion after substrate binding.</text>
</comment>
<dbReference type="InterPro" id="IPR006085">
    <property type="entry name" value="XPG_DNA_repair_N"/>
</dbReference>
<name>A0ABY8EQA5_MALFU</name>
<evidence type="ECO:0000313" key="14">
    <source>
        <dbReference type="EMBL" id="WFD46548.1"/>
    </source>
</evidence>
<dbReference type="Pfam" id="PF00752">
    <property type="entry name" value="XPG_N"/>
    <property type="match status" value="1"/>
</dbReference>
<comment type="similarity">
    <text evidence="10">Belongs to the XPG/RAD2 endonuclease family. FEN1 subfamily.</text>
</comment>
<dbReference type="EMBL" id="CP046234">
    <property type="protein sequence ID" value="WFD46548.1"/>
    <property type="molecule type" value="Genomic_DNA"/>
</dbReference>
<evidence type="ECO:0000256" key="7">
    <source>
        <dbReference type="ARBA" id="ARBA00022839"/>
    </source>
</evidence>
<evidence type="ECO:0000256" key="3">
    <source>
        <dbReference type="ARBA" id="ARBA00022723"/>
    </source>
</evidence>
<dbReference type="CDD" id="cd09867">
    <property type="entry name" value="PIN_FEN1"/>
    <property type="match status" value="1"/>
</dbReference>
<dbReference type="InterPro" id="IPR036279">
    <property type="entry name" value="5-3_exonuclease_C_sf"/>
</dbReference>
<feature type="region of interest" description="Disordered" evidence="11">
    <location>
        <begin position="376"/>
        <end position="414"/>
    </location>
</feature>
<keyword evidence="15" id="KW-1185">Reference proteome</keyword>
<dbReference type="InterPro" id="IPR023426">
    <property type="entry name" value="Flap_endonuc"/>
</dbReference>
<dbReference type="HAMAP" id="MF_00614">
    <property type="entry name" value="Fen"/>
    <property type="match status" value="1"/>
</dbReference>
<evidence type="ECO:0000256" key="10">
    <source>
        <dbReference type="HAMAP-Rule" id="MF_03140"/>
    </source>
</evidence>
<keyword evidence="8 10" id="KW-0460">Magnesium</keyword>
<sequence length="414" mass="46693">MGIKGLTSLLSDEVPACIKQFDIKTLFGRKVAIDASMSLYQFLIAVRQSDGQQMMSDTGEVTSHLLGFFYRTLRMVDYGIKPVYVFDGKPPDLKKEVLVKRFGKREEAREQEEEKKDIADNQLLDQLARRQVRPTREHNAEVQRLLTLMGIPWVVAPSEAEAQCAELARAGKVFAAGSEDMDTLTFGTPILLKNLTASEQKKLPVTEINLEKALEGLNMPMEQFVDLCLLLGCDYLDPVRGVGPKKALKLIQEFESLDRVLEHLHQVEQEKEQKKKATEPKEEPAKAEGASDESDKEAEPAPKKRAGGIHVPEFWPYEEARQLFLHPQVNDGKSVELKWEQPKTEELVQFLCGDKGFSEDRVRRGCEKLAKAVGQKQQGRLDGFFTVQPRTDDAQAKRKPDRSGKGATKKSRRT</sequence>
<protein>
    <recommendedName>
        <fullName evidence="10">Flap endonuclease 1</fullName>
        <shortName evidence="10">FEN-1</shortName>
        <ecNumber evidence="10">3.1.-.-</ecNumber>
    </recommendedName>
    <alternativeName>
        <fullName evidence="10">Flap structure-specific endonuclease 1</fullName>
    </alternativeName>
</protein>
<dbReference type="InterPro" id="IPR006084">
    <property type="entry name" value="XPG/Rad2"/>
</dbReference>
<dbReference type="PRINTS" id="PR00853">
    <property type="entry name" value="XPGRADSUPER"/>
</dbReference>
<dbReference type="Proteomes" id="UP000818624">
    <property type="component" value="Chromosome 1"/>
</dbReference>
<feature type="region of interest" description="Disordered" evidence="11">
    <location>
        <begin position="268"/>
        <end position="308"/>
    </location>
</feature>
<keyword evidence="6 10" id="KW-0378">Hydrolase</keyword>
<keyword evidence="10" id="KW-0539">Nucleus</keyword>
<comment type="function">
    <text evidence="10">Structure-specific nuclease with 5'-flap endonuclease and 5'-3' exonuclease activities involved in DNA replication and repair. During DNA replication, cleaves the 5'-overhanging flap structure that is generated by displacement synthesis when DNA polymerase encounters the 5'-end of a downstream Okazaki fragment. It enters the flap from the 5'-end and then tracks to cleave the flap base, leaving a nick for ligation. Also involved in the long patch base excision repair (LP-BER) pathway, by cleaving within the apurinic/apyrimidinic (AP) site-terminated flap. Acts as a genome stabilization factor that prevents flaps from equilibrating into structures that lead to duplications and deletions. Also possesses 5'-3' exonuclease activity on nicked or gapped double-stranded DNA, and exhibits RNase H activity. Also involved in replication and repair of rDNA and in repairing mitochondrial DNA.</text>
</comment>
<dbReference type="SMART" id="SM00484">
    <property type="entry name" value="XPGI"/>
    <property type="match status" value="1"/>
</dbReference>
<keyword evidence="7 10" id="KW-0269">Exonuclease</keyword>
<dbReference type="PANTHER" id="PTHR11081">
    <property type="entry name" value="FLAP ENDONUCLEASE FAMILY MEMBER"/>
    <property type="match status" value="1"/>
</dbReference>
<dbReference type="Gene3D" id="1.10.150.20">
    <property type="entry name" value="5' to 3' exonuclease, C-terminal subdomain"/>
    <property type="match status" value="1"/>
</dbReference>
<evidence type="ECO:0000256" key="6">
    <source>
        <dbReference type="ARBA" id="ARBA00022801"/>
    </source>
</evidence>
<dbReference type="Gene3D" id="3.40.50.1010">
    <property type="entry name" value="5'-nuclease"/>
    <property type="match status" value="1"/>
</dbReference>
<feature type="compositionally biased region" description="Basic and acidic residues" evidence="11">
    <location>
        <begin position="268"/>
        <end position="286"/>
    </location>
</feature>